<dbReference type="Pfam" id="PF01839">
    <property type="entry name" value="FG-GAP"/>
    <property type="match status" value="1"/>
</dbReference>
<evidence type="ECO:0000256" key="3">
    <source>
        <dbReference type="ARBA" id="ARBA00023180"/>
    </source>
</evidence>
<feature type="signal peptide" evidence="4">
    <location>
        <begin position="1"/>
        <end position="20"/>
    </location>
</feature>
<dbReference type="Proteomes" id="UP001054854">
    <property type="component" value="Unassembled WGS sequence"/>
</dbReference>
<dbReference type="EMBL" id="BNEK01000003">
    <property type="protein sequence ID" value="GHJ29486.1"/>
    <property type="molecule type" value="Genomic_DNA"/>
</dbReference>
<name>A0ABQ3U1I7_STRHY</name>
<keyword evidence="3" id="KW-0325">Glycoprotein</keyword>
<comment type="caution">
    <text evidence="5">The sequence shown here is derived from an EMBL/GenBank/DDBJ whole genome shotgun (WGS) entry which is preliminary data.</text>
</comment>
<proteinExistence type="predicted"/>
<keyword evidence="6" id="KW-1185">Reference proteome</keyword>
<evidence type="ECO:0000256" key="4">
    <source>
        <dbReference type="SAM" id="SignalP"/>
    </source>
</evidence>
<accession>A0ABQ3U1I7</accession>
<protein>
    <recommendedName>
        <fullName evidence="7">Integrin-like protein</fullName>
    </recommendedName>
</protein>
<keyword evidence="1 4" id="KW-0732">Signal</keyword>
<dbReference type="PANTHER" id="PTHR36220">
    <property type="entry name" value="UNNAMED PRODUCT"/>
    <property type="match status" value="1"/>
</dbReference>
<reference evidence="5" key="1">
    <citation type="submission" date="2024-05" db="EMBL/GenBank/DDBJ databases">
        <title>Whole genome shotgun sequence of Streptomyces hygroscopicus NBRC 113678.</title>
        <authorList>
            <person name="Komaki H."/>
            <person name="Tamura T."/>
        </authorList>
    </citation>
    <scope>NUCLEOTIDE SEQUENCE</scope>
    <source>
        <strain evidence="5">N11-34</strain>
    </source>
</reference>
<gene>
    <name evidence="5" type="ORF">TPA0910_39190</name>
</gene>
<evidence type="ECO:0000313" key="6">
    <source>
        <dbReference type="Proteomes" id="UP001054854"/>
    </source>
</evidence>
<dbReference type="SMART" id="SM00191">
    <property type="entry name" value="Int_alpha"/>
    <property type="match status" value="4"/>
</dbReference>
<dbReference type="Gene3D" id="2.130.10.130">
    <property type="entry name" value="Integrin alpha, N-terminal"/>
    <property type="match status" value="1"/>
</dbReference>
<dbReference type="PROSITE" id="PS51470">
    <property type="entry name" value="FG_GAP"/>
    <property type="match status" value="1"/>
</dbReference>
<keyword evidence="2" id="KW-0677">Repeat</keyword>
<evidence type="ECO:0000313" key="5">
    <source>
        <dbReference type="EMBL" id="GHJ29486.1"/>
    </source>
</evidence>
<organism evidence="5 6">
    <name type="scientific">Streptomyces hygroscopicus</name>
    <dbReference type="NCBI Taxonomy" id="1912"/>
    <lineage>
        <taxon>Bacteria</taxon>
        <taxon>Bacillati</taxon>
        <taxon>Actinomycetota</taxon>
        <taxon>Actinomycetes</taxon>
        <taxon>Kitasatosporales</taxon>
        <taxon>Streptomycetaceae</taxon>
        <taxon>Streptomyces</taxon>
        <taxon>Streptomyces violaceusniger group</taxon>
    </lineage>
</organism>
<dbReference type="InterPro" id="IPR028994">
    <property type="entry name" value="Integrin_alpha_N"/>
</dbReference>
<evidence type="ECO:0000256" key="2">
    <source>
        <dbReference type="ARBA" id="ARBA00022737"/>
    </source>
</evidence>
<evidence type="ECO:0008006" key="7">
    <source>
        <dbReference type="Google" id="ProtNLM"/>
    </source>
</evidence>
<feature type="chain" id="PRO_5046729896" description="Integrin-like protein" evidence="4">
    <location>
        <begin position="21"/>
        <end position="525"/>
    </location>
</feature>
<dbReference type="InterPro" id="IPR013519">
    <property type="entry name" value="Int_alpha_beta-p"/>
</dbReference>
<dbReference type="PANTHER" id="PTHR36220:SF1">
    <property type="entry name" value="GAMMA TUBULIN COMPLEX COMPONENT C-TERMINAL DOMAIN-CONTAINING PROTEIN"/>
    <property type="match status" value="1"/>
</dbReference>
<dbReference type="SUPFAM" id="SSF69318">
    <property type="entry name" value="Integrin alpha N-terminal domain"/>
    <property type="match status" value="1"/>
</dbReference>
<evidence type="ECO:0000256" key="1">
    <source>
        <dbReference type="ARBA" id="ARBA00022729"/>
    </source>
</evidence>
<dbReference type="InterPro" id="IPR013517">
    <property type="entry name" value="FG-GAP"/>
</dbReference>
<sequence length="525" mass="52837">MRRRMGVAALAVTAAAVMTAATGGLFSLGPPAAAAATCTAGTGTDFNGDGVTDTITADPGATVNGAVRAGLVRIMLGGGKGVFEISQATSGMNATPERGDQFGYSRTAYDADDDGCTDLVVGAPYEDVPQDGGNLIDAGGIWVIHGAPTGIGAGSTIESYTQHQFDTRTVTEAYDRFGFALQSGTTSAGASYLVTGAPGENITADGKDYADAGCIHYLQGPTRYTVNQDDPGVPGVVEAHDRFGYSLTGTNRYFAVGAPGETIGDDAVFAGAVTVFNHTITDGVPTALAGLDQGASGEGLAGTAESNDQFGTSIDMTSYWPSGQTYNSDALLAIGTPGEAVGTVTNSGAVSMIRIQPSGAYTELAAIDASSDGVDGYPTEGDFFGQRVALTNTDTSVVSSDATIRLAVGIPGRDVGGVKDAGAVQILRPLDTSIGANDKILTRASSGSVLPGRATARDYTGISLTSGSANLYVGVPYSKESGTSKGVLYVIPWSDINGTASTGTTTYVPGAGGIPDSGTSFGVVG</sequence>